<evidence type="ECO:0000313" key="4">
    <source>
        <dbReference type="Proteomes" id="UP000229740"/>
    </source>
</evidence>
<evidence type="ECO:0000259" key="2">
    <source>
        <dbReference type="PROSITE" id="PS50851"/>
    </source>
</evidence>
<dbReference type="SUPFAM" id="SSF50341">
    <property type="entry name" value="CheW-like"/>
    <property type="match status" value="1"/>
</dbReference>
<protein>
    <recommendedName>
        <fullName evidence="2">CheW-like domain-containing protein</fullName>
    </recommendedName>
</protein>
<accession>A0A2G6E7H2</accession>
<name>A0A2G6E7H2_9BACT</name>
<dbReference type="Pfam" id="PF01584">
    <property type="entry name" value="CheW"/>
    <property type="match status" value="1"/>
</dbReference>
<dbReference type="AlphaFoldDB" id="A0A2G6E7H2"/>
<organism evidence="3 4">
    <name type="scientific">candidate division KSB3 bacterium</name>
    <dbReference type="NCBI Taxonomy" id="2044937"/>
    <lineage>
        <taxon>Bacteria</taxon>
        <taxon>candidate division KSB3</taxon>
    </lineage>
</organism>
<dbReference type="PANTHER" id="PTHR22617">
    <property type="entry name" value="CHEMOTAXIS SENSOR HISTIDINE KINASE-RELATED"/>
    <property type="match status" value="1"/>
</dbReference>
<dbReference type="PROSITE" id="PS50851">
    <property type="entry name" value="CHEW"/>
    <property type="match status" value="1"/>
</dbReference>
<dbReference type="InterPro" id="IPR039315">
    <property type="entry name" value="CheW"/>
</dbReference>
<dbReference type="Gene3D" id="2.40.50.180">
    <property type="entry name" value="CheA-289, Domain 4"/>
    <property type="match status" value="1"/>
</dbReference>
<dbReference type="GO" id="GO:0006935">
    <property type="term" value="P:chemotaxis"/>
    <property type="evidence" value="ECO:0007669"/>
    <property type="project" value="InterPro"/>
</dbReference>
<evidence type="ECO:0000256" key="1">
    <source>
        <dbReference type="SAM" id="MobiDB-lite"/>
    </source>
</evidence>
<feature type="compositionally biased region" description="Polar residues" evidence="1">
    <location>
        <begin position="214"/>
        <end position="228"/>
    </location>
</feature>
<comment type="caution">
    <text evidence="3">The sequence shown here is derived from an EMBL/GenBank/DDBJ whole genome shotgun (WGS) entry which is preliminary data.</text>
</comment>
<sequence length="517" mass="58759">MADVGMIKFQISNIHFGIFSDQIVEITRLGDVRTIPHPLPYVVGLAALRNDLVTIVDFEKRLGLSPLPHKRGTTMIAVRLSFGIIGLLVQSLSNFVRIPKEKILPPFSVAGLPDHVLQGVLGVDEDILLIPDFDNILSSYVPLRLSSITPSEKTAFHYRSIPGAIGRTLENTLSTQGYLDEDTILKLPCSMSLPSIQVHKFISYYPDFQPRTKTLARQNSPAGPQQPATKAGDESYSSLFKRLERLQQQVYTRSSVPKSLSGVSFNKSYKMYQAFEEFSRLSQPDEQAPQSSQRLVSERELGRYLSRTLRVAPVQLSKYVSFHSPSSATGAEYPSPRRFFARLRRERRRTEQRLDINQRVNELVRQPRGSLTDLLQQLAQEGASIGKKTLCRIAKYYHVSQMTIARLAGNFPELQFDLTGQEKEIFHPAESKNTSCVQVLDNAEGKQPALDLERYRDLKPYMLRFRADTANLNACLRYLAERAMLDDNRAIRYTAFQLRTATCLLNKLRTYYQFSER</sequence>
<dbReference type="Proteomes" id="UP000229740">
    <property type="component" value="Unassembled WGS sequence"/>
</dbReference>
<feature type="domain" description="CheW-like" evidence="2">
    <location>
        <begin position="3"/>
        <end position="142"/>
    </location>
</feature>
<dbReference type="Gene3D" id="2.30.30.40">
    <property type="entry name" value="SH3 Domains"/>
    <property type="match status" value="1"/>
</dbReference>
<gene>
    <name evidence="3" type="ORF">CSB45_05045</name>
</gene>
<dbReference type="InterPro" id="IPR002545">
    <property type="entry name" value="CheW-lke_dom"/>
</dbReference>
<dbReference type="EMBL" id="PDPS01000024">
    <property type="protein sequence ID" value="PID58059.1"/>
    <property type="molecule type" value="Genomic_DNA"/>
</dbReference>
<dbReference type="GO" id="GO:0005829">
    <property type="term" value="C:cytosol"/>
    <property type="evidence" value="ECO:0007669"/>
    <property type="project" value="TreeGrafter"/>
</dbReference>
<evidence type="ECO:0000313" key="3">
    <source>
        <dbReference type="EMBL" id="PID58059.1"/>
    </source>
</evidence>
<dbReference type="PANTHER" id="PTHR22617:SF23">
    <property type="entry name" value="CHEMOTAXIS PROTEIN CHEW"/>
    <property type="match status" value="1"/>
</dbReference>
<proteinExistence type="predicted"/>
<feature type="region of interest" description="Disordered" evidence="1">
    <location>
        <begin position="214"/>
        <end position="234"/>
    </location>
</feature>
<dbReference type="GO" id="GO:0007165">
    <property type="term" value="P:signal transduction"/>
    <property type="evidence" value="ECO:0007669"/>
    <property type="project" value="InterPro"/>
</dbReference>
<dbReference type="InterPro" id="IPR036061">
    <property type="entry name" value="CheW-like_dom_sf"/>
</dbReference>
<dbReference type="SMART" id="SM00260">
    <property type="entry name" value="CheW"/>
    <property type="match status" value="1"/>
</dbReference>
<reference evidence="3 4" key="1">
    <citation type="submission" date="2017-10" db="EMBL/GenBank/DDBJ databases">
        <title>Novel microbial diversity and functional potential in the marine mammal oral microbiome.</title>
        <authorList>
            <person name="Dudek N.K."/>
            <person name="Sun C.L."/>
            <person name="Burstein D."/>
            <person name="Kantor R.S."/>
            <person name="Aliaga Goltsman D.S."/>
            <person name="Bik E.M."/>
            <person name="Thomas B.C."/>
            <person name="Banfield J.F."/>
            <person name="Relman D.A."/>
        </authorList>
    </citation>
    <scope>NUCLEOTIDE SEQUENCE [LARGE SCALE GENOMIC DNA]</scope>
    <source>
        <strain evidence="3">DOLZORAL124_49_17</strain>
    </source>
</reference>